<dbReference type="Proteomes" id="UP000075430">
    <property type="component" value="Unassembled WGS sequence"/>
</dbReference>
<accession>A0A150FC91</accession>
<gene>
    <name evidence="1" type="ORF">AXI58_10405</name>
</gene>
<comment type="caution">
    <text evidence="1">The sequence shown here is derived from an EMBL/GenBank/DDBJ whole genome shotgun (WGS) entry which is preliminary data.</text>
</comment>
<reference evidence="2" key="1">
    <citation type="submission" date="2016-02" db="EMBL/GenBank/DDBJ databases">
        <authorList>
            <person name="Dunlap C."/>
        </authorList>
    </citation>
    <scope>NUCLEOTIDE SEQUENCE [LARGE SCALE GENOMIC DNA]</scope>
    <source>
        <strain evidence="2">NRRL B-41092</strain>
    </source>
</reference>
<evidence type="ECO:0000313" key="2">
    <source>
        <dbReference type="Proteomes" id="UP000075430"/>
    </source>
</evidence>
<name>A0A150FC91_9BACI</name>
<sequence length="90" mass="10925">MKIKLDKDYMINQLELPESSILEEITGISRWSVNYRIVFPYQGRFYETFYSRGATEIQDESPWEYDDQVECYEVELKEVKVKKWARKESK</sequence>
<dbReference type="AlphaFoldDB" id="A0A150FC91"/>
<proteinExistence type="predicted"/>
<dbReference type="STRING" id="1793963.AXI58_10405"/>
<dbReference type="RefSeq" id="WP_061520736.1">
    <property type="nucleotide sequence ID" value="NZ_JARLZY010000019.1"/>
</dbReference>
<organism evidence="1 2">
    <name type="scientific">Bacillus nakamurai</name>
    <dbReference type="NCBI Taxonomy" id="1793963"/>
    <lineage>
        <taxon>Bacteria</taxon>
        <taxon>Bacillati</taxon>
        <taxon>Bacillota</taxon>
        <taxon>Bacilli</taxon>
        <taxon>Bacillales</taxon>
        <taxon>Bacillaceae</taxon>
        <taxon>Bacillus</taxon>
    </lineage>
</organism>
<protein>
    <submittedName>
        <fullName evidence="1">Uncharacterized protein</fullName>
    </submittedName>
</protein>
<keyword evidence="2" id="KW-1185">Reference proteome</keyword>
<dbReference type="EMBL" id="LSBA01000005">
    <property type="protein sequence ID" value="KXZ22393.1"/>
    <property type="molecule type" value="Genomic_DNA"/>
</dbReference>
<evidence type="ECO:0000313" key="1">
    <source>
        <dbReference type="EMBL" id="KXZ22393.1"/>
    </source>
</evidence>
<dbReference type="OrthoDB" id="2937126at2"/>